<dbReference type="InterPro" id="IPR002220">
    <property type="entry name" value="DapA-like"/>
</dbReference>
<feature type="active site" description="Proton donor/acceptor" evidence="12">
    <location>
        <position position="142"/>
    </location>
</feature>
<dbReference type="EC" id="4.1.3.3" evidence="5"/>
<dbReference type="InterPro" id="IPR013785">
    <property type="entry name" value="Aldolase_TIM"/>
</dbReference>
<dbReference type="Proteomes" id="UP000008144">
    <property type="component" value="Chromosome 12"/>
</dbReference>
<dbReference type="HOGENOM" id="CLU_049343_6_1_1"/>
<organism evidence="14 15">
    <name type="scientific">Ciona intestinalis</name>
    <name type="common">Transparent sea squirt</name>
    <name type="synonym">Ascidia intestinalis</name>
    <dbReference type="NCBI Taxonomy" id="7719"/>
    <lineage>
        <taxon>Eukaryota</taxon>
        <taxon>Metazoa</taxon>
        <taxon>Chordata</taxon>
        <taxon>Tunicata</taxon>
        <taxon>Ascidiacea</taxon>
        <taxon>Phlebobranchia</taxon>
        <taxon>Cionidae</taxon>
        <taxon>Ciona</taxon>
    </lineage>
</organism>
<dbReference type="GO" id="GO:0005737">
    <property type="term" value="C:cytoplasm"/>
    <property type="evidence" value="ECO:0007669"/>
    <property type="project" value="UniProtKB-SubCell"/>
</dbReference>
<comment type="subunit">
    <text evidence="4">Homotetramer.</text>
</comment>
<dbReference type="PANTHER" id="PTHR12128:SF21">
    <property type="entry name" value="N-ACETYLNEURAMINATE LYASE"/>
    <property type="match status" value="1"/>
</dbReference>
<sequence>TSMKNPNVKGLIAAPFTPMKENGDLNLSVLNDYVDLLVKQGVYNVYVNGTTGEGLSINKEERKLAAEKWIQAGKGKLRCIIVQVGTCNLSDTKDLAKHAASAGADVIATLPPFFFVPKTLDVLVDYLAEVANQIADVPLMYYHIPEMTGVNLDMEKLIQMAEKRIPNFGGIKFSSEFGRCCAKYGDQLALCYGKDEQVAAAYMLGCKAAVGSTYNYCGILNNKIYNACMNGDYNAAGKLQNKVAQFIGVLIDHEMAGLDVAVNKALMTKVTGLEMGPARLPLGAVSKKSMEIIIEDLKKIDFF</sequence>
<keyword evidence="8" id="KW-0704">Schiff base</keyword>
<dbReference type="InParanoid" id="H2XTW6"/>
<feature type="binding site" evidence="13">
    <location>
        <position position="210"/>
    </location>
    <ligand>
        <name>pyruvate</name>
        <dbReference type="ChEBI" id="CHEBI:15361"/>
    </ligand>
</feature>
<evidence type="ECO:0000256" key="10">
    <source>
        <dbReference type="ARBA" id="ARBA00044906"/>
    </source>
</evidence>
<protein>
    <recommendedName>
        <fullName evidence="5">N-acetylneuraminate lyase</fullName>
        <ecNumber evidence="5">4.1.3.3</ecNumber>
    </recommendedName>
</protein>
<dbReference type="GeneTree" id="ENSGT00530000063604"/>
<feature type="binding site" evidence="13">
    <location>
        <position position="51"/>
    </location>
    <ligand>
        <name>pyruvate</name>
        <dbReference type="ChEBI" id="CHEBI:15361"/>
    </ligand>
</feature>
<dbReference type="SMART" id="SM01130">
    <property type="entry name" value="DHDPS"/>
    <property type="match status" value="1"/>
</dbReference>
<comment type="pathway">
    <text evidence="2">Amino-sugar metabolism; N-acetylneuraminate degradation.</text>
</comment>
<dbReference type="PRINTS" id="PR00146">
    <property type="entry name" value="DHPICSNTHASE"/>
</dbReference>
<keyword evidence="15" id="KW-1185">Reference proteome</keyword>
<comment type="subcellular location">
    <subcellularLocation>
        <location evidence="1">Cytoplasm</location>
    </subcellularLocation>
</comment>
<evidence type="ECO:0000256" key="8">
    <source>
        <dbReference type="ARBA" id="ARBA00023270"/>
    </source>
</evidence>
<reference evidence="14" key="2">
    <citation type="journal article" date="2008" name="Genome Biol.">
        <title>Improved genome assembly and evidence-based global gene model set for the chordate Ciona intestinalis: new insight into intron and operon populations.</title>
        <authorList>
            <person name="Satou Y."/>
            <person name="Mineta K."/>
            <person name="Ogasawara M."/>
            <person name="Sasakura Y."/>
            <person name="Shoguchi E."/>
            <person name="Ueno K."/>
            <person name="Yamada L."/>
            <person name="Matsumoto J."/>
            <person name="Wasserscheid J."/>
            <person name="Dewar K."/>
            <person name="Wiley G.B."/>
            <person name="Macmil S.L."/>
            <person name="Roe B.A."/>
            <person name="Zeller R.W."/>
            <person name="Hastings K.E."/>
            <person name="Lemaire P."/>
            <person name="Lindquist E."/>
            <person name="Endo T."/>
            <person name="Hotta K."/>
            <person name="Inaba K."/>
        </authorList>
    </citation>
    <scope>NUCLEOTIDE SEQUENCE [LARGE SCALE GENOMIC DNA]</scope>
    <source>
        <strain evidence="14">wild type</strain>
    </source>
</reference>
<evidence type="ECO:0000256" key="7">
    <source>
        <dbReference type="ARBA" id="ARBA00023239"/>
    </source>
</evidence>
<dbReference type="FunCoup" id="H2XTW6">
    <property type="interactions" value="1"/>
</dbReference>
<keyword evidence="6" id="KW-0963">Cytoplasm</keyword>
<comment type="catalytic activity">
    <reaction evidence="10">
        <text>aceneuramate = aldehydo-N-acetyl-D-mannosamine + pyruvate</text>
        <dbReference type="Rhea" id="RHEA:23296"/>
        <dbReference type="ChEBI" id="CHEBI:15361"/>
        <dbReference type="ChEBI" id="CHEBI:17122"/>
        <dbReference type="ChEBI" id="CHEBI:173083"/>
        <dbReference type="EC" id="4.1.3.3"/>
    </reaction>
</comment>
<comment type="similarity">
    <text evidence="3">Belongs to the DapA family. NanA subfamily.</text>
</comment>
<dbReference type="Pfam" id="PF00701">
    <property type="entry name" value="DHDPS"/>
    <property type="match status" value="1"/>
</dbReference>
<evidence type="ECO:0000313" key="15">
    <source>
        <dbReference type="Proteomes" id="UP000008144"/>
    </source>
</evidence>
<keyword evidence="7 11" id="KW-0456">Lyase</keyword>
<evidence type="ECO:0000256" key="12">
    <source>
        <dbReference type="PIRSR" id="PIRSR001365-1"/>
    </source>
</evidence>
<dbReference type="GO" id="GO:0008747">
    <property type="term" value="F:N-acetylneuraminate lyase activity"/>
    <property type="evidence" value="ECO:0000318"/>
    <property type="project" value="GO_Central"/>
</dbReference>
<evidence type="ECO:0000256" key="1">
    <source>
        <dbReference type="ARBA" id="ARBA00004496"/>
    </source>
</evidence>
<evidence type="ECO:0000256" key="6">
    <source>
        <dbReference type="ARBA" id="ARBA00022490"/>
    </source>
</evidence>
<dbReference type="STRING" id="7719.ENSCINP00000033100"/>
<dbReference type="PIRSF" id="PIRSF001365">
    <property type="entry name" value="DHDPS"/>
    <property type="match status" value="1"/>
</dbReference>
<dbReference type="EMBL" id="EAAA01000923">
    <property type="status" value="NOT_ANNOTATED_CDS"/>
    <property type="molecule type" value="Genomic_DNA"/>
</dbReference>
<dbReference type="GO" id="GO:0019262">
    <property type="term" value="P:N-acetylneuraminate catabolic process"/>
    <property type="evidence" value="ECO:0000318"/>
    <property type="project" value="GO_Central"/>
</dbReference>
<dbReference type="Gene3D" id="3.20.20.70">
    <property type="entry name" value="Aldolase class I"/>
    <property type="match status" value="1"/>
</dbReference>
<reference evidence="15" key="1">
    <citation type="journal article" date="2002" name="Science">
        <title>The draft genome of Ciona intestinalis: insights into chordate and vertebrate origins.</title>
        <authorList>
            <person name="Dehal P."/>
            <person name="Satou Y."/>
            <person name="Campbell R.K."/>
            <person name="Chapman J."/>
            <person name="Degnan B."/>
            <person name="De Tomaso A."/>
            <person name="Davidson B."/>
            <person name="Di Gregorio A."/>
            <person name="Gelpke M."/>
            <person name="Goodstein D.M."/>
            <person name="Harafuji N."/>
            <person name="Hastings K.E."/>
            <person name="Ho I."/>
            <person name="Hotta K."/>
            <person name="Huang W."/>
            <person name="Kawashima T."/>
            <person name="Lemaire P."/>
            <person name="Martinez D."/>
            <person name="Meinertzhagen I.A."/>
            <person name="Necula S."/>
            <person name="Nonaka M."/>
            <person name="Putnam N."/>
            <person name="Rash S."/>
            <person name="Saiga H."/>
            <person name="Satake M."/>
            <person name="Terry A."/>
            <person name="Yamada L."/>
            <person name="Wang H.G."/>
            <person name="Awazu S."/>
            <person name="Azumi K."/>
            <person name="Boore J."/>
            <person name="Branno M."/>
            <person name="Chin-Bow S."/>
            <person name="DeSantis R."/>
            <person name="Doyle S."/>
            <person name="Francino P."/>
            <person name="Keys D.N."/>
            <person name="Haga S."/>
            <person name="Hayashi H."/>
            <person name="Hino K."/>
            <person name="Imai K.S."/>
            <person name="Inaba K."/>
            <person name="Kano S."/>
            <person name="Kobayashi K."/>
            <person name="Kobayashi M."/>
            <person name="Lee B.I."/>
            <person name="Makabe K.W."/>
            <person name="Manohar C."/>
            <person name="Matassi G."/>
            <person name="Medina M."/>
            <person name="Mochizuki Y."/>
            <person name="Mount S."/>
            <person name="Morishita T."/>
            <person name="Miura S."/>
            <person name="Nakayama A."/>
            <person name="Nishizaka S."/>
            <person name="Nomoto H."/>
            <person name="Ohta F."/>
            <person name="Oishi K."/>
            <person name="Rigoutsos I."/>
            <person name="Sano M."/>
            <person name="Sasaki A."/>
            <person name="Sasakura Y."/>
            <person name="Shoguchi E."/>
            <person name="Shin-i T."/>
            <person name="Spagnuolo A."/>
            <person name="Stainier D."/>
            <person name="Suzuki M.M."/>
            <person name="Tassy O."/>
            <person name="Takatori N."/>
            <person name="Tokuoka M."/>
            <person name="Yagi K."/>
            <person name="Yoshizaki F."/>
            <person name="Wada S."/>
            <person name="Zhang C."/>
            <person name="Hyatt P.D."/>
            <person name="Larimer F."/>
            <person name="Detter C."/>
            <person name="Doggett N."/>
            <person name="Glavina T."/>
            <person name="Hawkins T."/>
            <person name="Richardson P."/>
            <person name="Lucas S."/>
            <person name="Kohara Y."/>
            <person name="Levine M."/>
            <person name="Satoh N."/>
            <person name="Rokhsar D.S."/>
        </authorList>
    </citation>
    <scope>NUCLEOTIDE SEQUENCE [LARGE SCALE GENOMIC DNA]</scope>
</reference>
<reference evidence="14" key="4">
    <citation type="submission" date="2025-09" db="UniProtKB">
        <authorList>
            <consortium name="Ensembl"/>
        </authorList>
    </citation>
    <scope>IDENTIFICATION</scope>
</reference>
<proteinExistence type="inferred from homology"/>
<dbReference type="OMA" id="YWNAISA"/>
<evidence type="ECO:0000256" key="3">
    <source>
        <dbReference type="ARBA" id="ARBA00006324"/>
    </source>
</evidence>
<dbReference type="PANTHER" id="PTHR12128">
    <property type="entry name" value="DIHYDRODIPICOLINATE SYNTHASE"/>
    <property type="match status" value="1"/>
</dbReference>
<dbReference type="Ensembl" id="ENSCINT00000037209.1">
    <property type="protein sequence ID" value="ENSCINP00000033100.1"/>
    <property type="gene ID" value="ENSCING00000018716.1"/>
</dbReference>
<keyword evidence="9" id="KW-0119">Carbohydrate metabolism</keyword>
<reference evidence="14" key="3">
    <citation type="submission" date="2025-08" db="UniProtKB">
        <authorList>
            <consortium name="Ensembl"/>
        </authorList>
    </citation>
    <scope>IDENTIFICATION</scope>
</reference>
<name>H2XTW6_CIOIN</name>
<evidence type="ECO:0000256" key="9">
    <source>
        <dbReference type="ARBA" id="ARBA00023277"/>
    </source>
</evidence>
<evidence type="ECO:0000256" key="13">
    <source>
        <dbReference type="PIRSR" id="PIRSR001365-2"/>
    </source>
</evidence>
<dbReference type="AlphaFoldDB" id="H2XTW6"/>
<evidence type="ECO:0000313" key="14">
    <source>
        <dbReference type="Ensembl" id="ENSCINP00000033100.1"/>
    </source>
</evidence>
<evidence type="ECO:0000256" key="5">
    <source>
        <dbReference type="ARBA" id="ARBA00012911"/>
    </source>
</evidence>
<evidence type="ECO:0000256" key="11">
    <source>
        <dbReference type="PIRNR" id="PIRNR001365"/>
    </source>
</evidence>
<evidence type="ECO:0000256" key="2">
    <source>
        <dbReference type="ARBA" id="ARBA00004878"/>
    </source>
</evidence>
<feature type="active site" description="Schiff-base intermediate with substrate" evidence="12">
    <location>
        <position position="172"/>
    </location>
</feature>
<dbReference type="SUPFAM" id="SSF51569">
    <property type="entry name" value="Aldolase"/>
    <property type="match status" value="1"/>
</dbReference>
<accession>H2XTW6</accession>
<evidence type="ECO:0000256" key="4">
    <source>
        <dbReference type="ARBA" id="ARBA00011881"/>
    </source>
</evidence>